<dbReference type="Proteomes" id="UP000565441">
    <property type="component" value="Unassembled WGS sequence"/>
</dbReference>
<dbReference type="OrthoDB" id="6132182at2759"/>
<evidence type="ECO:0000256" key="1">
    <source>
        <dbReference type="SAM" id="MobiDB-lite"/>
    </source>
</evidence>
<dbReference type="EMBL" id="JAACJP010000010">
    <property type="protein sequence ID" value="KAF5381581.1"/>
    <property type="molecule type" value="Genomic_DNA"/>
</dbReference>
<name>A0A8H5HED2_9AGAR</name>
<comment type="caution">
    <text evidence="2">The sequence shown here is derived from an EMBL/GenBank/DDBJ whole genome shotgun (WGS) entry which is preliminary data.</text>
</comment>
<accession>A0A8H5HED2</accession>
<dbReference type="InterPro" id="IPR008922">
    <property type="entry name" value="Di-copper_centre_dom_sf"/>
</dbReference>
<evidence type="ECO:0000313" key="3">
    <source>
        <dbReference type="Proteomes" id="UP000565441"/>
    </source>
</evidence>
<evidence type="ECO:0000313" key="2">
    <source>
        <dbReference type="EMBL" id="KAF5381581.1"/>
    </source>
</evidence>
<reference evidence="2 3" key="1">
    <citation type="journal article" date="2020" name="ISME J.">
        <title>Uncovering the hidden diversity of litter-decomposition mechanisms in mushroom-forming fungi.</title>
        <authorList>
            <person name="Floudas D."/>
            <person name="Bentzer J."/>
            <person name="Ahren D."/>
            <person name="Johansson T."/>
            <person name="Persson P."/>
            <person name="Tunlid A."/>
        </authorList>
    </citation>
    <scope>NUCLEOTIDE SEQUENCE [LARGE SCALE GENOMIC DNA]</scope>
    <source>
        <strain evidence="2 3">CBS 661.87</strain>
    </source>
</reference>
<gene>
    <name evidence="2" type="ORF">D9615_005400</name>
</gene>
<sequence>MPLMADPTSSPGARAPRHSDRIWSNWQARNPSVRLSEISGFKTTNHPFVEVTLDYDMDFFGIRPNATIREKFIFDWALDGMATIKTA</sequence>
<keyword evidence="3" id="KW-1185">Reference proteome</keyword>
<protein>
    <submittedName>
        <fullName evidence="2">Uncharacterized protein</fullName>
    </submittedName>
</protein>
<dbReference type="SUPFAM" id="SSF48056">
    <property type="entry name" value="Di-copper centre-containing domain"/>
    <property type="match status" value="1"/>
</dbReference>
<proteinExistence type="predicted"/>
<feature type="region of interest" description="Disordered" evidence="1">
    <location>
        <begin position="1"/>
        <end position="20"/>
    </location>
</feature>
<dbReference type="Gene3D" id="1.10.1280.10">
    <property type="entry name" value="Di-copper center containing domain from catechol oxidase"/>
    <property type="match status" value="1"/>
</dbReference>
<dbReference type="AlphaFoldDB" id="A0A8H5HED2"/>
<organism evidence="2 3">
    <name type="scientific">Tricholomella constricta</name>
    <dbReference type="NCBI Taxonomy" id="117010"/>
    <lineage>
        <taxon>Eukaryota</taxon>
        <taxon>Fungi</taxon>
        <taxon>Dikarya</taxon>
        <taxon>Basidiomycota</taxon>
        <taxon>Agaricomycotina</taxon>
        <taxon>Agaricomycetes</taxon>
        <taxon>Agaricomycetidae</taxon>
        <taxon>Agaricales</taxon>
        <taxon>Tricholomatineae</taxon>
        <taxon>Lyophyllaceae</taxon>
        <taxon>Tricholomella</taxon>
    </lineage>
</organism>